<evidence type="ECO:0000313" key="17">
    <source>
        <dbReference type="Proteomes" id="UP001557484"/>
    </source>
</evidence>
<keyword evidence="5 11" id="KW-0812">Transmembrane</keyword>
<dbReference type="InterPro" id="IPR036942">
    <property type="entry name" value="Beta-barrel_TonB_sf"/>
</dbReference>
<dbReference type="PROSITE" id="PS52016">
    <property type="entry name" value="TONB_DEPENDENT_REC_3"/>
    <property type="match status" value="1"/>
</dbReference>
<evidence type="ECO:0000256" key="3">
    <source>
        <dbReference type="ARBA" id="ARBA00022452"/>
    </source>
</evidence>
<evidence type="ECO:0000259" key="14">
    <source>
        <dbReference type="Pfam" id="PF00593"/>
    </source>
</evidence>
<feature type="domain" description="TonB-dependent receptor-like beta-barrel" evidence="14">
    <location>
        <begin position="289"/>
        <end position="754"/>
    </location>
</feature>
<evidence type="ECO:0000256" key="4">
    <source>
        <dbReference type="ARBA" id="ARBA00022496"/>
    </source>
</evidence>
<evidence type="ECO:0000256" key="6">
    <source>
        <dbReference type="ARBA" id="ARBA00023004"/>
    </source>
</evidence>
<accession>A0ABV3TV93</accession>
<dbReference type="InterPro" id="IPR012910">
    <property type="entry name" value="Plug_dom"/>
</dbReference>
<keyword evidence="9 11" id="KW-0472">Membrane</keyword>
<organism evidence="16 17">
    <name type="scientific">Zhongshania arctica</name>
    <dbReference type="NCBI Taxonomy" id="3238302"/>
    <lineage>
        <taxon>Bacteria</taxon>
        <taxon>Pseudomonadati</taxon>
        <taxon>Pseudomonadota</taxon>
        <taxon>Gammaproteobacteria</taxon>
        <taxon>Cellvibrionales</taxon>
        <taxon>Spongiibacteraceae</taxon>
        <taxon>Zhongshania</taxon>
    </lineage>
</organism>
<comment type="similarity">
    <text evidence="11 12">Belongs to the TonB-dependent receptor family.</text>
</comment>
<evidence type="ECO:0000313" key="16">
    <source>
        <dbReference type="EMBL" id="MEX1665180.1"/>
    </source>
</evidence>
<feature type="domain" description="TonB-dependent receptor plug" evidence="15">
    <location>
        <begin position="54"/>
        <end position="159"/>
    </location>
</feature>
<reference evidence="16 17" key="1">
    <citation type="journal article" date="2011" name="Int. J. Syst. Evol. Microbiol.">
        <title>Zhongshania antarctica gen. nov., sp. nov. and Zhongshania guokunii sp. nov., gammaproteobacteria respectively isolated from coastal attached (fast) ice and surface seawater of the Antarctic.</title>
        <authorList>
            <person name="Li H.J."/>
            <person name="Zhang X.Y."/>
            <person name="Chen C.X."/>
            <person name="Zhang Y.J."/>
            <person name="Gao Z.M."/>
            <person name="Yu Y."/>
            <person name="Chen X.L."/>
            <person name="Chen B."/>
            <person name="Zhang Y.Z."/>
        </authorList>
    </citation>
    <scope>NUCLEOTIDE SEQUENCE [LARGE SCALE GENOMIC DNA]</scope>
    <source>
        <strain evidence="16 17">R06B22</strain>
    </source>
</reference>
<evidence type="ECO:0000256" key="5">
    <source>
        <dbReference type="ARBA" id="ARBA00022692"/>
    </source>
</evidence>
<name>A0ABV3TV93_9GAMM</name>
<comment type="caution">
    <text evidence="16">The sequence shown here is derived from an EMBL/GenBank/DDBJ whole genome shotgun (WGS) entry which is preliminary data.</text>
</comment>
<dbReference type="PANTHER" id="PTHR32552">
    <property type="entry name" value="FERRICHROME IRON RECEPTOR-RELATED"/>
    <property type="match status" value="1"/>
</dbReference>
<keyword evidence="13" id="KW-0732">Signal</keyword>
<keyword evidence="7" id="KW-0406">Ion transport</keyword>
<keyword evidence="17" id="KW-1185">Reference proteome</keyword>
<evidence type="ECO:0000256" key="1">
    <source>
        <dbReference type="ARBA" id="ARBA00004571"/>
    </source>
</evidence>
<feature type="signal peptide" evidence="13">
    <location>
        <begin position="1"/>
        <end position="30"/>
    </location>
</feature>
<protein>
    <submittedName>
        <fullName evidence="16">TonB-dependent receptor</fullName>
    </submittedName>
</protein>
<keyword evidence="2 11" id="KW-0813">Transport</keyword>
<dbReference type="EMBL" id="JBFRYB010000001">
    <property type="protein sequence ID" value="MEX1665180.1"/>
    <property type="molecule type" value="Genomic_DNA"/>
</dbReference>
<evidence type="ECO:0000256" key="11">
    <source>
        <dbReference type="PROSITE-ProRule" id="PRU01360"/>
    </source>
</evidence>
<keyword evidence="8 12" id="KW-0798">TonB box</keyword>
<proteinExistence type="inferred from homology"/>
<sequence length="788" mass="86455">MKETYSNFSKSISCAVILGASGLASISSFAEPNNRNRMLEEVVVTAQKREENSQDVPITMAALGSEKLEAFGIEQTADLEKIIPGLTFTQQYGYTVIYLRGVGSESFLPNSEPSIASYVDGINIASAHGKSDAVGPVERIEVLKGPQGTLYGRSATGGAINIISKSLPAEGYEGFINYGAGNYDDRHAQGYFAAALTNSTGVSFSYYKDQRDNINVRAVNGVVQHGDKEDFSESYRVKLIQDFGDNIRITGIAQKTDVQLADADKKVNIRPAGLSIGAQAQQPSRLVENDKEGQMRTDAELYGLIFEWEFDAVALKFVYSDQESLTYDRTTTDYDGTSLNKVSFFTYNEPVFQKTYEFQLSSTENSWMSDKLTWVAGYYHLEGGGGFERIFFELSPELASGLVTGFAGSVGDLLNDLLSPVTNTSVYLEAGGKITIDSDSIFAEATYSLTPSLNLTLGARYQEETRGLINSYFDIVNPIFGTPTEEYFDSDDRSRNIRVGTFNKPELEDVSVAPRVALQWFASDDVQVYSSIAKGFKSQTYNILNFFSEPDEVDKSETTSLEIGFKSDLLDSTLRLNGAVFNTITKNPISAFVGLTSGGVVNYFNAKESTTKGVEVDLLFQPMANLNPGLVVSGGASYIEAEFSDFKDGRGYDEDTGLAYGPGALTLLAERDFTGNDVPRTPTFSSNIAINQGIELGDFGYIELAVDYAFKDSFYYTASNTPHAEQAQYELYGARMSWMYEPKGITLTAYVNNIKDEDYYVAMVENDFGVSAALAPPRLYGAKIKIDF</sequence>
<evidence type="ECO:0000256" key="13">
    <source>
        <dbReference type="SAM" id="SignalP"/>
    </source>
</evidence>
<evidence type="ECO:0000256" key="9">
    <source>
        <dbReference type="ARBA" id="ARBA00023136"/>
    </source>
</evidence>
<dbReference type="InterPro" id="IPR000531">
    <property type="entry name" value="Beta-barrel_TonB"/>
</dbReference>
<keyword evidence="4" id="KW-0410">Iron transport</keyword>
<evidence type="ECO:0000256" key="10">
    <source>
        <dbReference type="ARBA" id="ARBA00023237"/>
    </source>
</evidence>
<feature type="chain" id="PRO_5046750685" evidence="13">
    <location>
        <begin position="31"/>
        <end position="788"/>
    </location>
</feature>
<comment type="subcellular location">
    <subcellularLocation>
        <location evidence="1 11">Cell outer membrane</location>
        <topology evidence="1 11">Multi-pass membrane protein</topology>
    </subcellularLocation>
</comment>
<dbReference type="SUPFAM" id="SSF56935">
    <property type="entry name" value="Porins"/>
    <property type="match status" value="1"/>
</dbReference>
<gene>
    <name evidence="16" type="ORF">AB4875_06745</name>
</gene>
<dbReference type="Gene3D" id="2.40.170.20">
    <property type="entry name" value="TonB-dependent receptor, beta-barrel domain"/>
    <property type="match status" value="1"/>
</dbReference>
<keyword evidence="10 11" id="KW-0998">Cell outer membrane</keyword>
<dbReference type="Pfam" id="PF07715">
    <property type="entry name" value="Plug"/>
    <property type="match status" value="1"/>
</dbReference>
<evidence type="ECO:0000256" key="8">
    <source>
        <dbReference type="ARBA" id="ARBA00023077"/>
    </source>
</evidence>
<dbReference type="Pfam" id="PF00593">
    <property type="entry name" value="TonB_dep_Rec_b-barrel"/>
    <property type="match status" value="1"/>
</dbReference>
<evidence type="ECO:0000256" key="12">
    <source>
        <dbReference type="RuleBase" id="RU003357"/>
    </source>
</evidence>
<keyword evidence="3 11" id="KW-1134">Transmembrane beta strand</keyword>
<evidence type="ECO:0000256" key="2">
    <source>
        <dbReference type="ARBA" id="ARBA00022448"/>
    </source>
</evidence>
<keyword evidence="6" id="KW-0408">Iron</keyword>
<dbReference type="InterPro" id="IPR039426">
    <property type="entry name" value="TonB-dep_rcpt-like"/>
</dbReference>
<evidence type="ECO:0000259" key="15">
    <source>
        <dbReference type="Pfam" id="PF07715"/>
    </source>
</evidence>
<evidence type="ECO:0000256" key="7">
    <source>
        <dbReference type="ARBA" id="ARBA00023065"/>
    </source>
</evidence>
<dbReference type="RefSeq" id="WP_368375288.1">
    <property type="nucleotide sequence ID" value="NZ_JBFRYB010000001.1"/>
</dbReference>
<dbReference type="Proteomes" id="UP001557484">
    <property type="component" value="Unassembled WGS sequence"/>
</dbReference>
<dbReference type="PANTHER" id="PTHR32552:SF81">
    <property type="entry name" value="TONB-DEPENDENT OUTER MEMBRANE RECEPTOR"/>
    <property type="match status" value="1"/>
</dbReference>
<keyword evidence="16" id="KW-0675">Receptor</keyword>